<organism evidence="2 3">
    <name type="scientific">Streblomastix strix</name>
    <dbReference type="NCBI Taxonomy" id="222440"/>
    <lineage>
        <taxon>Eukaryota</taxon>
        <taxon>Metamonada</taxon>
        <taxon>Preaxostyla</taxon>
        <taxon>Oxymonadida</taxon>
        <taxon>Streblomastigidae</taxon>
        <taxon>Streblomastix</taxon>
    </lineage>
</organism>
<keyword evidence="1" id="KW-1133">Transmembrane helix</keyword>
<evidence type="ECO:0000313" key="3">
    <source>
        <dbReference type="Proteomes" id="UP000324800"/>
    </source>
</evidence>
<dbReference type="Proteomes" id="UP000324800">
    <property type="component" value="Unassembled WGS sequence"/>
</dbReference>
<reference evidence="2 3" key="1">
    <citation type="submission" date="2019-03" db="EMBL/GenBank/DDBJ databases">
        <title>Single cell metagenomics reveals metabolic interactions within the superorganism composed of flagellate Streblomastix strix and complex community of Bacteroidetes bacteria on its surface.</title>
        <authorList>
            <person name="Treitli S.C."/>
            <person name="Kolisko M."/>
            <person name="Husnik F."/>
            <person name="Keeling P."/>
            <person name="Hampl V."/>
        </authorList>
    </citation>
    <scope>NUCLEOTIDE SEQUENCE [LARGE SCALE GENOMIC DNA]</scope>
    <source>
        <strain evidence="2">ST1C</strain>
    </source>
</reference>
<evidence type="ECO:0000256" key="1">
    <source>
        <dbReference type="SAM" id="Phobius"/>
    </source>
</evidence>
<name>A0A5J4WPN7_9EUKA</name>
<sequence length="74" mass="8230">MIINLIPIDKLKDGGFNWQMLVWYDEGKAVYNAIMLTSLIIASSVALFGISLGVIVLIRNYTKRKNGALYGPLN</sequence>
<keyword evidence="1" id="KW-0812">Transmembrane</keyword>
<keyword evidence="1" id="KW-0472">Membrane</keyword>
<protein>
    <submittedName>
        <fullName evidence="2">Uncharacterized protein</fullName>
    </submittedName>
</protein>
<evidence type="ECO:0000313" key="2">
    <source>
        <dbReference type="EMBL" id="KAA6396964.1"/>
    </source>
</evidence>
<feature type="transmembrane region" description="Helical" evidence="1">
    <location>
        <begin position="29"/>
        <end position="58"/>
    </location>
</feature>
<proteinExistence type="predicted"/>
<accession>A0A5J4WPN7</accession>
<gene>
    <name evidence="2" type="ORF">EZS28_007512</name>
</gene>
<dbReference type="EMBL" id="SNRW01001297">
    <property type="protein sequence ID" value="KAA6396964.1"/>
    <property type="molecule type" value="Genomic_DNA"/>
</dbReference>
<comment type="caution">
    <text evidence="2">The sequence shown here is derived from an EMBL/GenBank/DDBJ whole genome shotgun (WGS) entry which is preliminary data.</text>
</comment>
<dbReference type="AlphaFoldDB" id="A0A5J4WPN7"/>